<dbReference type="EMBL" id="JAATLJ010000004">
    <property type="protein sequence ID" value="NIZ41522.1"/>
    <property type="molecule type" value="Genomic_DNA"/>
</dbReference>
<evidence type="ECO:0000313" key="2">
    <source>
        <dbReference type="Proteomes" id="UP000711995"/>
    </source>
</evidence>
<comment type="caution">
    <text evidence="1">The sequence shown here is derived from an EMBL/GenBank/DDBJ whole genome shotgun (WGS) entry which is preliminary data.</text>
</comment>
<reference evidence="1 2" key="1">
    <citation type="submission" date="2020-03" db="EMBL/GenBank/DDBJ databases">
        <title>Spirochaetal bacteria isolated from arthropods constitute a novel genus Entomospira genus novum within the order Spirochaetales.</title>
        <authorList>
            <person name="Grana-Miraglia L."/>
            <person name="Sikutova S."/>
            <person name="Fingerle V."/>
            <person name="Sing A."/>
            <person name="Castillo-Ramirez S."/>
            <person name="Margos G."/>
            <person name="Rudolf I."/>
        </authorList>
    </citation>
    <scope>NUCLEOTIDE SEQUENCE [LARGE SCALE GENOMIC DNA]</scope>
    <source>
        <strain evidence="1 2">BR193</strain>
    </source>
</reference>
<proteinExistence type="predicted"/>
<keyword evidence="2" id="KW-1185">Reference proteome</keyword>
<organism evidence="1 2">
    <name type="scientific">Entomospira entomophila</name>
    <dbReference type="NCBI Taxonomy" id="2719988"/>
    <lineage>
        <taxon>Bacteria</taxon>
        <taxon>Pseudomonadati</taxon>
        <taxon>Spirochaetota</taxon>
        <taxon>Spirochaetia</taxon>
        <taxon>Spirochaetales</taxon>
        <taxon>Spirochaetaceae</taxon>
        <taxon>Entomospira</taxon>
    </lineage>
</organism>
<dbReference type="RefSeq" id="WP_167701144.1">
    <property type="nucleotide sequence ID" value="NZ_CP118177.1"/>
</dbReference>
<dbReference type="AlphaFoldDB" id="A0A968KTJ8"/>
<accession>A0A968KTJ8</accession>
<gene>
    <name evidence="1" type="ORF">HCT14_08370</name>
</gene>
<name>A0A968KTJ8_9SPIO</name>
<sequence length="211" mass="25091">MANQRKITLSKAMYEDLIHLLREPKKKAEVIDAICRYAMDSYPKDTLRRILDRRVSTYNNESIELYISRQIAYPNNTIRSILAYQLPIAQEHGMEKILHPIDYQRYFTAPLSFKQNMRLDKESIAWLRAESQQRKIDITRLVEDILLQWHDEDIPAERETPNQEKEYIHIKSLSGAVRAWLEERNLTELEAKTVNAIIQQHWQIVRPDFLT</sequence>
<protein>
    <submittedName>
        <fullName evidence="1">Uncharacterized protein</fullName>
    </submittedName>
</protein>
<evidence type="ECO:0000313" key="1">
    <source>
        <dbReference type="EMBL" id="NIZ41522.1"/>
    </source>
</evidence>
<dbReference type="Proteomes" id="UP000711995">
    <property type="component" value="Unassembled WGS sequence"/>
</dbReference>